<evidence type="ECO:0000313" key="2">
    <source>
        <dbReference type="EMBL" id="SEM69683.1"/>
    </source>
</evidence>
<evidence type="ECO:0000313" key="3">
    <source>
        <dbReference type="Proteomes" id="UP000199664"/>
    </source>
</evidence>
<gene>
    <name evidence="2" type="ORF">SAMN04515666_11947</name>
</gene>
<dbReference type="STRING" id="1036779.SAMN04515666_11947"/>
<reference evidence="3" key="1">
    <citation type="submission" date="2016-10" db="EMBL/GenBank/DDBJ databases">
        <authorList>
            <person name="Varghese N."/>
            <person name="Submissions S."/>
        </authorList>
    </citation>
    <scope>NUCLEOTIDE SEQUENCE [LARGE SCALE GENOMIC DNA]</scope>
    <source>
        <strain evidence="3">LMG 26383,CCUG 61248,R- 45681</strain>
    </source>
</reference>
<keyword evidence="1" id="KW-0812">Transmembrane</keyword>
<organism evidence="2 3">
    <name type="scientific">Bosea lupini</name>
    <dbReference type="NCBI Taxonomy" id="1036779"/>
    <lineage>
        <taxon>Bacteria</taxon>
        <taxon>Pseudomonadati</taxon>
        <taxon>Pseudomonadota</taxon>
        <taxon>Alphaproteobacteria</taxon>
        <taxon>Hyphomicrobiales</taxon>
        <taxon>Boseaceae</taxon>
        <taxon>Bosea</taxon>
    </lineage>
</organism>
<keyword evidence="3" id="KW-1185">Reference proteome</keyword>
<proteinExistence type="predicted"/>
<sequence>MSLPYVPQTPHEVARRLILRRWLSTLVDLFALTLFVAAVLSWAAYGAGR</sequence>
<dbReference type="Proteomes" id="UP000199664">
    <property type="component" value="Unassembled WGS sequence"/>
</dbReference>
<accession>A0A1H8AGL1</accession>
<dbReference type="EMBL" id="FOAN01000019">
    <property type="protein sequence ID" value="SEM69683.1"/>
    <property type="molecule type" value="Genomic_DNA"/>
</dbReference>
<dbReference type="RefSeq" id="WP_167561804.1">
    <property type="nucleotide sequence ID" value="NZ_FOAN01000019.1"/>
</dbReference>
<feature type="transmembrane region" description="Helical" evidence="1">
    <location>
        <begin position="25"/>
        <end position="45"/>
    </location>
</feature>
<keyword evidence="1" id="KW-1133">Transmembrane helix</keyword>
<protein>
    <submittedName>
        <fullName evidence="2">Uncharacterized protein</fullName>
    </submittedName>
</protein>
<dbReference type="AlphaFoldDB" id="A0A1H8AGL1"/>
<name>A0A1H8AGL1_9HYPH</name>
<keyword evidence="1" id="KW-0472">Membrane</keyword>
<evidence type="ECO:0000256" key="1">
    <source>
        <dbReference type="SAM" id="Phobius"/>
    </source>
</evidence>